<dbReference type="SUPFAM" id="SSF53448">
    <property type="entry name" value="Nucleotide-diphospho-sugar transferases"/>
    <property type="match status" value="1"/>
</dbReference>
<keyword evidence="3" id="KW-1185">Reference proteome</keyword>
<evidence type="ECO:0000313" key="2">
    <source>
        <dbReference type="EMBL" id="MBE8724535.1"/>
    </source>
</evidence>
<name>A0ABR9TGP2_9FLAO</name>
<comment type="caution">
    <text evidence="2">The sequence shown here is derived from an EMBL/GenBank/DDBJ whole genome shotgun (WGS) entry which is preliminary data.</text>
</comment>
<organism evidence="2 3">
    <name type="scientific">Flavobacterium hungaricum</name>
    <dbReference type="NCBI Taxonomy" id="2082725"/>
    <lineage>
        <taxon>Bacteria</taxon>
        <taxon>Pseudomonadati</taxon>
        <taxon>Bacteroidota</taxon>
        <taxon>Flavobacteriia</taxon>
        <taxon>Flavobacteriales</taxon>
        <taxon>Flavobacteriaceae</taxon>
        <taxon>Flavobacterium</taxon>
    </lineage>
</organism>
<proteinExistence type="predicted"/>
<dbReference type="Proteomes" id="UP000640614">
    <property type="component" value="Unassembled WGS sequence"/>
</dbReference>
<dbReference type="InterPro" id="IPR050834">
    <property type="entry name" value="Glycosyltransf_2"/>
</dbReference>
<dbReference type="RefSeq" id="WP_193845518.1">
    <property type="nucleotide sequence ID" value="NZ_PRDM01000001.1"/>
</dbReference>
<dbReference type="InterPro" id="IPR029044">
    <property type="entry name" value="Nucleotide-diphossugar_trans"/>
</dbReference>
<evidence type="ECO:0000313" key="3">
    <source>
        <dbReference type="Proteomes" id="UP000640614"/>
    </source>
</evidence>
<reference evidence="2 3" key="1">
    <citation type="submission" date="2018-07" db="EMBL/GenBank/DDBJ databases">
        <title>Genome assembly of strain KB82.</title>
        <authorList>
            <person name="Kukolya J."/>
            <person name="Horvath B."/>
            <person name="Nagy I."/>
            <person name="Toth A."/>
        </authorList>
    </citation>
    <scope>NUCLEOTIDE SEQUENCE [LARGE SCALE GENOMIC DNA]</scope>
    <source>
        <strain evidence="2 3">Kb82</strain>
    </source>
</reference>
<accession>A0ABR9TGP2</accession>
<dbReference type="PANTHER" id="PTHR43685:SF11">
    <property type="entry name" value="GLYCOSYLTRANSFERASE TAGX-RELATED"/>
    <property type="match status" value="1"/>
</dbReference>
<sequence length="284" mass="33394">MNNRLVSVCIPVYNAAKYIEETVNCFLLQTYDNIEIIIQDDFSTDGTWEILNDLFGRNLKVSLFRNEKNLGIGPNWNNAYDRATGEYVVIANADDIHNNTFIEKAVEKLTDPQIDFVSFKYKMYFEKTGLKKFTSKNEFMKSGYVENAFEKIAFENPFHIIFTVFRKKKLEEIKLNGQLFLNTQVCDAELMLRYAENRKLYYCDEVIGYYRIHETNNSTIPLGELKSYYNDVLPIWHSTLSKKFGYKFRKGIIMGTLFYIKAMVKGKSPWNYKLFSNMLWFSIS</sequence>
<dbReference type="InterPro" id="IPR001173">
    <property type="entry name" value="Glyco_trans_2-like"/>
</dbReference>
<dbReference type="PANTHER" id="PTHR43685">
    <property type="entry name" value="GLYCOSYLTRANSFERASE"/>
    <property type="match status" value="1"/>
</dbReference>
<feature type="domain" description="Glycosyltransferase 2-like" evidence="1">
    <location>
        <begin position="7"/>
        <end position="172"/>
    </location>
</feature>
<evidence type="ECO:0000259" key="1">
    <source>
        <dbReference type="Pfam" id="PF00535"/>
    </source>
</evidence>
<dbReference type="Pfam" id="PF00535">
    <property type="entry name" value="Glycos_transf_2"/>
    <property type="match status" value="1"/>
</dbReference>
<dbReference type="Gene3D" id="3.90.550.10">
    <property type="entry name" value="Spore Coat Polysaccharide Biosynthesis Protein SpsA, Chain A"/>
    <property type="match status" value="1"/>
</dbReference>
<dbReference type="EMBL" id="PRDM01000001">
    <property type="protein sequence ID" value="MBE8724535.1"/>
    <property type="molecule type" value="Genomic_DNA"/>
</dbReference>
<gene>
    <name evidence="2" type="ORF">C4F50_06185</name>
</gene>
<protein>
    <submittedName>
        <fullName evidence="2">Glycosyltransferase family 2 protein</fullName>
    </submittedName>
</protein>